<comment type="caution">
    <text evidence="6">The sequence shown here is derived from an EMBL/GenBank/DDBJ whole genome shotgun (WGS) entry which is preliminary data.</text>
</comment>
<dbReference type="Pfam" id="PF00009">
    <property type="entry name" value="GTP_EFTU"/>
    <property type="match status" value="1"/>
</dbReference>
<dbReference type="EMBL" id="BAAFSV010000003">
    <property type="protein sequence ID" value="GAB1315658.1"/>
    <property type="molecule type" value="Genomic_DNA"/>
</dbReference>
<keyword evidence="3" id="KW-0342">GTP-binding</keyword>
<feature type="compositionally biased region" description="Low complexity" evidence="4">
    <location>
        <begin position="61"/>
        <end position="73"/>
    </location>
</feature>
<dbReference type="Proteomes" id="UP001628179">
    <property type="component" value="Unassembled WGS sequence"/>
</dbReference>
<keyword evidence="7" id="KW-1185">Reference proteome</keyword>
<evidence type="ECO:0000256" key="1">
    <source>
        <dbReference type="ARBA" id="ARBA00022741"/>
    </source>
</evidence>
<name>A0ABQ0GD21_9PEZI</name>
<evidence type="ECO:0000256" key="2">
    <source>
        <dbReference type="ARBA" id="ARBA00022842"/>
    </source>
</evidence>
<dbReference type="Gene3D" id="3.40.50.300">
    <property type="entry name" value="P-loop containing nucleotide triphosphate hydrolases"/>
    <property type="match status" value="1"/>
</dbReference>
<dbReference type="InterPro" id="IPR052279">
    <property type="entry name" value="EngB_GTPase"/>
</dbReference>
<feature type="compositionally biased region" description="Low complexity" evidence="4">
    <location>
        <begin position="24"/>
        <end position="48"/>
    </location>
</feature>
<evidence type="ECO:0000259" key="5">
    <source>
        <dbReference type="PROSITE" id="PS51706"/>
    </source>
</evidence>
<evidence type="ECO:0000313" key="6">
    <source>
        <dbReference type="EMBL" id="GAB1315658.1"/>
    </source>
</evidence>
<dbReference type="InterPro" id="IPR030393">
    <property type="entry name" value="G_ENGB_dom"/>
</dbReference>
<reference evidence="6 7" key="1">
    <citation type="submission" date="2024-09" db="EMBL/GenBank/DDBJ databases">
        <title>Itraconazole resistance in Madurella fahalii resulting from another homologue of gene encoding cytochrome P450 14-alpha sterol demethylase (CYP51).</title>
        <authorList>
            <person name="Yoshioka I."/>
            <person name="Fahal A.H."/>
            <person name="Kaneko S."/>
            <person name="Yaguchi T."/>
        </authorList>
    </citation>
    <scope>NUCLEOTIDE SEQUENCE [LARGE SCALE GENOMIC DNA]</scope>
    <source>
        <strain evidence="6 7">IFM 68171</strain>
    </source>
</reference>
<dbReference type="SUPFAM" id="SSF52540">
    <property type="entry name" value="P-loop containing nucleoside triphosphate hydrolases"/>
    <property type="match status" value="1"/>
</dbReference>
<keyword evidence="1" id="KW-0547">Nucleotide-binding</keyword>
<protein>
    <submittedName>
        <fullName evidence="6">EngB-type G domain-containing protein</fullName>
    </submittedName>
</protein>
<dbReference type="PANTHER" id="PTHR46498:SF1">
    <property type="entry name" value="GTP-BINDING PROTEIN 8"/>
    <property type="match status" value="1"/>
</dbReference>
<feature type="region of interest" description="Disordered" evidence="4">
    <location>
        <begin position="1"/>
        <end position="76"/>
    </location>
</feature>
<organism evidence="6 7">
    <name type="scientific">Madurella fahalii</name>
    <dbReference type="NCBI Taxonomy" id="1157608"/>
    <lineage>
        <taxon>Eukaryota</taxon>
        <taxon>Fungi</taxon>
        <taxon>Dikarya</taxon>
        <taxon>Ascomycota</taxon>
        <taxon>Pezizomycotina</taxon>
        <taxon>Sordariomycetes</taxon>
        <taxon>Sordariomycetidae</taxon>
        <taxon>Sordariales</taxon>
        <taxon>Sordariales incertae sedis</taxon>
        <taxon>Madurella</taxon>
    </lineage>
</organism>
<dbReference type="PANTHER" id="PTHR46498">
    <property type="entry name" value="GTP-BINDING PROTEIN 8"/>
    <property type="match status" value="1"/>
</dbReference>
<feature type="domain" description="EngB-type G" evidence="5">
    <location>
        <begin position="111"/>
        <end position="331"/>
    </location>
</feature>
<dbReference type="InterPro" id="IPR000795">
    <property type="entry name" value="T_Tr_GTP-bd_dom"/>
</dbReference>
<evidence type="ECO:0000256" key="3">
    <source>
        <dbReference type="ARBA" id="ARBA00023134"/>
    </source>
</evidence>
<evidence type="ECO:0000256" key="4">
    <source>
        <dbReference type="SAM" id="MobiDB-lite"/>
    </source>
</evidence>
<dbReference type="PROSITE" id="PS51706">
    <property type="entry name" value="G_ENGB"/>
    <property type="match status" value="1"/>
</dbReference>
<sequence length="398" mass="42689">MPPTTGRFIRLLSTKATKSKTTKPAKSTKPAASRSSKPTTTATPTSKPIDPTTLSSHSYLPTPSNNPNQSSIPSPVPPTLSLVTATTLFTTGQPHFLYSAARFLHLPPNHTTPEVCLLGRSNVGKSTLINALAGAEGAAAGASHGLRARGAGLAITSRRAGSTQCMNGYGFGAAVKAQYERHAELARDAAKKKSQGAVTRAERRERKAFWEQPPRHRLVMVDMPGYGLGSQQAWGVEIQKYLSKRVMLRGAVLLVDAVAGVKEADRMVLGMLRDADVRTAVVLTKADKLGAGEGLQGRVDEVCLSVWEELRRVEKESLTWLEGAPRGWESEIWVTGAGDPGSGGLGVAGARWAICRMAGIVEDNRVFDTPGVVQQPSTQRIVSFDQIKWTASQQRPSF</sequence>
<dbReference type="InterPro" id="IPR027417">
    <property type="entry name" value="P-loop_NTPase"/>
</dbReference>
<dbReference type="RefSeq" id="XP_070917389.1">
    <property type="nucleotide sequence ID" value="XM_071061288.1"/>
</dbReference>
<dbReference type="GeneID" id="98176611"/>
<evidence type="ECO:0000313" key="7">
    <source>
        <dbReference type="Proteomes" id="UP001628179"/>
    </source>
</evidence>
<proteinExistence type="predicted"/>
<keyword evidence="2" id="KW-0460">Magnesium</keyword>
<gene>
    <name evidence="6" type="ORF">MFIFM68171_05868</name>
</gene>
<accession>A0ABQ0GD21</accession>